<dbReference type="Gene3D" id="3.40.50.150">
    <property type="entry name" value="Vaccinia Virus protein VP39"/>
    <property type="match status" value="1"/>
</dbReference>
<dbReference type="GO" id="GO:0008168">
    <property type="term" value="F:methyltransferase activity"/>
    <property type="evidence" value="ECO:0007669"/>
    <property type="project" value="UniProtKB-KW"/>
</dbReference>
<gene>
    <name evidence="2" type="ORF">SAMN02910343_00250</name>
</gene>
<evidence type="ECO:0000313" key="3">
    <source>
        <dbReference type="Proteomes" id="UP000199689"/>
    </source>
</evidence>
<reference evidence="2 3" key="1">
    <citation type="submission" date="2016-10" db="EMBL/GenBank/DDBJ databases">
        <authorList>
            <person name="de Groot N.N."/>
        </authorList>
    </citation>
    <scope>NUCLEOTIDE SEQUENCE [LARGE SCALE GENOMIC DNA]</scope>
    <source>
        <strain evidence="2 3">DSM 15230</strain>
    </source>
</reference>
<dbReference type="EMBL" id="FMXA01000004">
    <property type="protein sequence ID" value="SDA39195.1"/>
    <property type="molecule type" value="Genomic_DNA"/>
</dbReference>
<proteinExistence type="predicted"/>
<accession>A0A1G5V2G9</accession>
<keyword evidence="2" id="KW-0489">Methyltransferase</keyword>
<keyword evidence="2" id="KW-0808">Transferase</keyword>
<keyword evidence="3" id="KW-1185">Reference proteome</keyword>
<dbReference type="STRING" id="209880.SAMN02910343_00250"/>
<dbReference type="CDD" id="cd02440">
    <property type="entry name" value="AdoMet_MTases"/>
    <property type="match status" value="1"/>
</dbReference>
<dbReference type="AlphaFoldDB" id="A0A1G5V2G9"/>
<dbReference type="InterPro" id="IPR029063">
    <property type="entry name" value="SAM-dependent_MTases_sf"/>
</dbReference>
<sequence length="204" mass="23741">MAEEVNMDDINQVWDRILHIKTTGRDDSISDFTRYPYEPTDYPVLARLCESGYIGKNNTLVDYGCGKGRVDFFVAFHTKCHAIGIEYNPRLYERALQNRKQAPSGNRTEFILGDAVDFLVTPAVDRAFFFNPFCTDILCQVLDNLRESCKISPRNMLLFFYYPSASYVEMLKMREEIEFLEEIDCSDLFPHNGREYILVVKMHV</sequence>
<protein>
    <submittedName>
        <fullName evidence="2">Methyltransferase domain-containing protein</fullName>
    </submittedName>
</protein>
<evidence type="ECO:0000313" key="2">
    <source>
        <dbReference type="EMBL" id="SDA39195.1"/>
    </source>
</evidence>
<dbReference type="Pfam" id="PF13847">
    <property type="entry name" value="Methyltransf_31"/>
    <property type="match status" value="1"/>
</dbReference>
<dbReference type="SUPFAM" id="SSF53335">
    <property type="entry name" value="S-adenosyl-L-methionine-dependent methyltransferases"/>
    <property type="match status" value="1"/>
</dbReference>
<feature type="domain" description="Methyltransferase" evidence="1">
    <location>
        <begin position="56"/>
        <end position="119"/>
    </location>
</feature>
<name>A0A1G5V2G9_9FIRM</name>
<organism evidence="2 3">
    <name type="scientific">Allisonella histaminiformans</name>
    <dbReference type="NCBI Taxonomy" id="209880"/>
    <lineage>
        <taxon>Bacteria</taxon>
        <taxon>Bacillati</taxon>
        <taxon>Bacillota</taxon>
        <taxon>Negativicutes</taxon>
        <taxon>Veillonellales</taxon>
        <taxon>Veillonellaceae</taxon>
        <taxon>Allisonella</taxon>
    </lineage>
</organism>
<evidence type="ECO:0000259" key="1">
    <source>
        <dbReference type="Pfam" id="PF13847"/>
    </source>
</evidence>
<dbReference type="GO" id="GO:0032259">
    <property type="term" value="P:methylation"/>
    <property type="evidence" value="ECO:0007669"/>
    <property type="project" value="UniProtKB-KW"/>
</dbReference>
<dbReference type="InterPro" id="IPR025714">
    <property type="entry name" value="Methyltranfer_dom"/>
</dbReference>
<dbReference type="Proteomes" id="UP000199689">
    <property type="component" value="Unassembled WGS sequence"/>
</dbReference>